<keyword evidence="2" id="KW-1133">Transmembrane helix</keyword>
<keyword evidence="2" id="KW-0472">Membrane</keyword>
<dbReference type="RefSeq" id="WP_238472670.1">
    <property type="nucleotide sequence ID" value="NZ_AWQQ01000005.1"/>
</dbReference>
<reference evidence="3 4" key="1">
    <citation type="submission" date="2013-09" db="EMBL/GenBank/DDBJ databases">
        <title>Biodegradation of hydrocarbons in the deep terrestrial subsurface : characterization of a microbial consortium composed of two Desulfotomaculum species originating from a deep geological formation.</title>
        <authorList>
            <person name="Aullo T."/>
            <person name="Berlendis S."/>
            <person name="Lascourreges J.-F."/>
            <person name="Dessort D."/>
            <person name="Saint-Laurent S."/>
            <person name="Schraauwers B."/>
            <person name="Mas J."/>
            <person name="Magot M."/>
            <person name="Ranchou-Peyruse A."/>
        </authorList>
    </citation>
    <scope>NUCLEOTIDE SEQUENCE [LARGE SCALE GENOMIC DNA]</scope>
    <source>
        <strain evidence="3 4">Bs107</strain>
    </source>
</reference>
<dbReference type="Pfam" id="PF07454">
    <property type="entry name" value="SpoIIP"/>
    <property type="match status" value="1"/>
</dbReference>
<keyword evidence="4" id="KW-1185">Reference proteome</keyword>
<accession>A0A2C6MHY7</accession>
<dbReference type="InterPro" id="IPR010897">
    <property type="entry name" value="Spore_II_P"/>
</dbReference>
<feature type="compositionally biased region" description="Basic and acidic residues" evidence="1">
    <location>
        <begin position="349"/>
        <end position="364"/>
    </location>
</feature>
<feature type="region of interest" description="Disordered" evidence="1">
    <location>
        <begin position="349"/>
        <end position="396"/>
    </location>
</feature>
<feature type="compositionally biased region" description="Acidic residues" evidence="1">
    <location>
        <begin position="366"/>
        <end position="377"/>
    </location>
</feature>
<evidence type="ECO:0000256" key="2">
    <source>
        <dbReference type="SAM" id="Phobius"/>
    </source>
</evidence>
<protein>
    <submittedName>
        <fullName evidence="3">Stage II sporulation protein P</fullName>
    </submittedName>
</protein>
<dbReference type="Proteomes" id="UP000222564">
    <property type="component" value="Unassembled WGS sequence"/>
</dbReference>
<evidence type="ECO:0000313" key="4">
    <source>
        <dbReference type="Proteomes" id="UP000222564"/>
    </source>
</evidence>
<organism evidence="3 4">
    <name type="scientific">Desulforamulus profundi</name>
    <dbReference type="NCBI Taxonomy" id="1383067"/>
    <lineage>
        <taxon>Bacteria</taxon>
        <taxon>Bacillati</taxon>
        <taxon>Bacillota</taxon>
        <taxon>Clostridia</taxon>
        <taxon>Eubacteriales</taxon>
        <taxon>Peptococcaceae</taxon>
        <taxon>Desulforamulus</taxon>
    </lineage>
</organism>
<feature type="transmembrane region" description="Helical" evidence="2">
    <location>
        <begin position="21"/>
        <end position="39"/>
    </location>
</feature>
<proteinExistence type="predicted"/>
<sequence>MIFIYRCYRGIRVKTKRTASILSIVLIGLLLAVLLHSGFRLGDEAPRRMLADSVDWLVCKVFQDPKGMVLASMPALSWQDTPEEMESPGRALLSWLAGITRIDLNPAGMLRAQIPLLGQISPPEVSVVAMDSAIPEDPQLEQKVSQEVLVGIYTTHTGETYSLTDGTDRLTGEQGGVVKVARAVQKTLEDKHAIRVVLSDRIHDARYATSYLESKKTATEMAEKNPHMIAMLDIHRDAGRSREESLVEVKGQKIAPILIIIGSDARLPFPNWKQNYRFACRLAAKMNELYPGLCLGVRVKEGRYNQFLHPGAVLLEIGTDNNSLEEAVASGEMLADALAKLVQEEVKTRETLKKEENIPGKTQDEQTIDPEAEEENRSEERHAQPVPPFHPKESVH</sequence>
<keyword evidence="2" id="KW-0812">Transmembrane</keyword>
<name>A0A2C6MHY7_9FIRM</name>
<gene>
    <name evidence="3" type="ORF">P378_00495</name>
</gene>
<comment type="caution">
    <text evidence="3">The sequence shown here is derived from an EMBL/GenBank/DDBJ whole genome shotgun (WGS) entry which is preliminary data.</text>
</comment>
<dbReference type="EMBL" id="AWQQ01000005">
    <property type="protein sequence ID" value="PHJ39918.1"/>
    <property type="molecule type" value="Genomic_DNA"/>
</dbReference>
<dbReference type="NCBIfam" id="TIGR02867">
    <property type="entry name" value="spore_II_P"/>
    <property type="match status" value="1"/>
</dbReference>
<dbReference type="AlphaFoldDB" id="A0A2C6MHY7"/>
<evidence type="ECO:0000313" key="3">
    <source>
        <dbReference type="EMBL" id="PHJ39918.1"/>
    </source>
</evidence>
<evidence type="ECO:0000256" key="1">
    <source>
        <dbReference type="SAM" id="MobiDB-lite"/>
    </source>
</evidence>